<organism evidence="2 3">
    <name type="scientific">Catenulispora yoronensis</name>
    <dbReference type="NCBI Taxonomy" id="450799"/>
    <lineage>
        <taxon>Bacteria</taxon>
        <taxon>Bacillati</taxon>
        <taxon>Actinomycetota</taxon>
        <taxon>Actinomycetes</taxon>
        <taxon>Catenulisporales</taxon>
        <taxon>Catenulisporaceae</taxon>
        <taxon>Catenulispora</taxon>
    </lineage>
</organism>
<evidence type="ECO:0000313" key="2">
    <source>
        <dbReference type="EMBL" id="GAA2055079.1"/>
    </source>
</evidence>
<reference evidence="3" key="1">
    <citation type="journal article" date="2019" name="Int. J. Syst. Evol. Microbiol.">
        <title>The Global Catalogue of Microorganisms (GCM) 10K type strain sequencing project: providing services to taxonomists for standard genome sequencing and annotation.</title>
        <authorList>
            <consortium name="The Broad Institute Genomics Platform"/>
            <consortium name="The Broad Institute Genome Sequencing Center for Infectious Disease"/>
            <person name="Wu L."/>
            <person name="Ma J."/>
        </authorList>
    </citation>
    <scope>NUCLEOTIDE SEQUENCE [LARGE SCALE GENOMIC DNA]</scope>
    <source>
        <strain evidence="3">JCM 16014</strain>
    </source>
</reference>
<evidence type="ECO:0000313" key="3">
    <source>
        <dbReference type="Proteomes" id="UP001500751"/>
    </source>
</evidence>
<dbReference type="Proteomes" id="UP001500751">
    <property type="component" value="Unassembled WGS sequence"/>
</dbReference>
<dbReference type="EMBL" id="BAAAQN010000060">
    <property type="protein sequence ID" value="GAA2055079.1"/>
    <property type="molecule type" value="Genomic_DNA"/>
</dbReference>
<keyword evidence="3" id="KW-1185">Reference proteome</keyword>
<proteinExistence type="predicted"/>
<gene>
    <name evidence="2" type="ORF">GCM10009839_74460</name>
</gene>
<evidence type="ECO:0000256" key="1">
    <source>
        <dbReference type="SAM" id="MobiDB-lite"/>
    </source>
</evidence>
<sequence>MVGLGARRGLDGRWIDGGARLGIRSMRQIGRVRGRGGAARRGRFGRAGAAGSGGLGRPVRAGRHGRFGRSAMGLAHIP</sequence>
<feature type="region of interest" description="Disordered" evidence="1">
    <location>
        <begin position="32"/>
        <end position="78"/>
    </location>
</feature>
<accession>A0ABP5GRL0</accession>
<protein>
    <submittedName>
        <fullName evidence="2">Uncharacterized protein</fullName>
    </submittedName>
</protein>
<name>A0ABP5GRL0_9ACTN</name>
<feature type="compositionally biased region" description="Basic residues" evidence="1">
    <location>
        <begin position="32"/>
        <end position="44"/>
    </location>
</feature>
<comment type="caution">
    <text evidence="2">The sequence shown here is derived from an EMBL/GenBank/DDBJ whole genome shotgun (WGS) entry which is preliminary data.</text>
</comment>